<dbReference type="Proteomes" id="UP001596364">
    <property type="component" value="Unassembled WGS sequence"/>
</dbReference>
<dbReference type="RefSeq" id="WP_131258329.1">
    <property type="nucleotide sequence ID" value="NZ_JBHSUS010000001.1"/>
</dbReference>
<comment type="caution">
    <text evidence="1">The sequence shown here is derived from an EMBL/GenBank/DDBJ whole genome shotgun (WGS) entry which is preliminary data.</text>
</comment>
<proteinExistence type="predicted"/>
<name>A0ABW1XKN2_9ALTE</name>
<gene>
    <name evidence="1" type="ORF">ACFP85_10290</name>
</gene>
<reference evidence="2" key="1">
    <citation type="journal article" date="2019" name="Int. J. Syst. Evol. Microbiol.">
        <title>The Global Catalogue of Microorganisms (GCM) 10K type strain sequencing project: providing services to taxonomists for standard genome sequencing and annotation.</title>
        <authorList>
            <consortium name="The Broad Institute Genomics Platform"/>
            <consortium name="The Broad Institute Genome Sequencing Center for Infectious Disease"/>
            <person name="Wu L."/>
            <person name="Ma J."/>
        </authorList>
    </citation>
    <scope>NUCLEOTIDE SEQUENCE [LARGE SCALE GENOMIC DNA]</scope>
    <source>
        <strain evidence="2">CGMCC 1.16031</strain>
    </source>
</reference>
<protein>
    <submittedName>
        <fullName evidence="1">Uncharacterized protein</fullName>
    </submittedName>
</protein>
<organism evidence="1 2">
    <name type="scientific">Pseudobowmanella zhangzhouensis</name>
    <dbReference type="NCBI Taxonomy" id="1537679"/>
    <lineage>
        <taxon>Bacteria</taxon>
        <taxon>Pseudomonadati</taxon>
        <taxon>Pseudomonadota</taxon>
        <taxon>Gammaproteobacteria</taxon>
        <taxon>Alteromonadales</taxon>
        <taxon>Alteromonadaceae</taxon>
    </lineage>
</organism>
<evidence type="ECO:0000313" key="1">
    <source>
        <dbReference type="EMBL" id="MFC6440535.1"/>
    </source>
</evidence>
<evidence type="ECO:0000313" key="2">
    <source>
        <dbReference type="Proteomes" id="UP001596364"/>
    </source>
</evidence>
<dbReference type="EMBL" id="JBHSUS010000001">
    <property type="protein sequence ID" value="MFC6440535.1"/>
    <property type="molecule type" value="Genomic_DNA"/>
</dbReference>
<accession>A0ABW1XKN2</accession>
<keyword evidence="2" id="KW-1185">Reference proteome</keyword>
<sequence>MNYQNPTVTMPISRRQRTRLRTDSPRDRQILALHVAAVEKLIADPLLAKNALEKLERRYAAGLIKHSIYIGWFSILDLLIHHQVESFKLAVVADNAYMRRLRRKSPMIALDCDN</sequence>